<accession>A0A2M8PDY7</accession>
<evidence type="ECO:0000313" key="4">
    <source>
        <dbReference type="Proteomes" id="UP000228947"/>
    </source>
</evidence>
<dbReference type="AlphaFoldDB" id="A0A2M8Q115"/>
<feature type="transmembrane region" description="Helical" evidence="1">
    <location>
        <begin position="158"/>
        <end position="177"/>
    </location>
</feature>
<feature type="transmembrane region" description="Helical" evidence="1">
    <location>
        <begin position="237"/>
        <end position="260"/>
    </location>
</feature>
<keyword evidence="1" id="KW-0812">Transmembrane</keyword>
<evidence type="ECO:0000313" key="5">
    <source>
        <dbReference type="Proteomes" id="UP000229681"/>
    </source>
</evidence>
<dbReference type="Proteomes" id="UP000228947">
    <property type="component" value="Unassembled WGS sequence"/>
</dbReference>
<accession>A0A2M8Q115</accession>
<keyword evidence="1" id="KW-0472">Membrane</keyword>
<evidence type="ECO:0008006" key="6">
    <source>
        <dbReference type="Google" id="ProtNLM"/>
    </source>
</evidence>
<feature type="transmembrane region" description="Helical" evidence="1">
    <location>
        <begin position="25"/>
        <end position="45"/>
    </location>
</feature>
<keyword evidence="1" id="KW-1133">Transmembrane helix</keyword>
<evidence type="ECO:0000313" key="2">
    <source>
        <dbReference type="EMBL" id="PJF35777.1"/>
    </source>
</evidence>
<evidence type="ECO:0000256" key="1">
    <source>
        <dbReference type="SAM" id="Phobius"/>
    </source>
</evidence>
<dbReference type="EMBL" id="PGTM01000112">
    <property type="protein sequence ID" value="PJF35777.1"/>
    <property type="molecule type" value="Genomic_DNA"/>
</dbReference>
<dbReference type="Proteomes" id="UP000229681">
    <property type="component" value="Unassembled WGS sequence"/>
</dbReference>
<feature type="transmembrane region" description="Helical" evidence="1">
    <location>
        <begin position="198"/>
        <end position="231"/>
    </location>
</feature>
<reference evidence="4 5" key="1">
    <citation type="submission" date="2017-11" db="EMBL/GenBank/DDBJ databases">
        <title>Evolution of Phototrophy in the Chloroflexi Phylum Driven by Horizontal Gene Transfer.</title>
        <authorList>
            <person name="Ward L.M."/>
            <person name="Hemp J."/>
            <person name="Shih P.M."/>
            <person name="Mcglynn S.E."/>
            <person name="Fischer W."/>
        </authorList>
    </citation>
    <scope>NUCLEOTIDE SEQUENCE [LARGE SCALE GENOMIC DNA]</scope>
    <source>
        <strain evidence="3">CP1_1M</strain>
        <strain evidence="2">JP3_13</strain>
    </source>
</reference>
<dbReference type="Pfam" id="PF19656">
    <property type="entry name" value="DUF6159"/>
    <property type="match status" value="1"/>
</dbReference>
<feature type="transmembrane region" description="Helical" evidence="1">
    <location>
        <begin position="65"/>
        <end position="97"/>
    </location>
</feature>
<protein>
    <recommendedName>
        <fullName evidence="6">Glycerophosphoryl diester phosphodiesterase membrane domain-containing protein</fullName>
    </recommendedName>
</protein>
<evidence type="ECO:0000313" key="3">
    <source>
        <dbReference type="EMBL" id="PJF43459.1"/>
    </source>
</evidence>
<dbReference type="EMBL" id="PGTL01000001">
    <property type="protein sequence ID" value="PJF43459.1"/>
    <property type="molecule type" value="Genomic_DNA"/>
</dbReference>
<comment type="caution">
    <text evidence="3">The sequence shown here is derived from an EMBL/GenBank/DDBJ whole genome shotgun (WGS) entry which is preliminary data.</text>
</comment>
<name>A0A2M8Q115_9CHLR</name>
<sequence>MFKTFQRSWELTKISWSVLQKDKELLVFPLISMIGVAVISLIFALPLLSSGLIQALAGEEESSAVAYILGIVILFLYYLAISVVVTYSNAALTGAVFMRFDGKDPKLSDGFAIANNHLGAIVTFAAMNATVGVISALIRNAGRDSKNWVARSLADALADLVSTAWAIITFLAIPVMVREGKGAIEAVKRSAQLLSDTWGRQVVGSAGIGVIFALIALAFLIVIGPLFALALSANSAVLIGLVLALAVLILGGISLLNGALNSIYRVALYHYAHDHKVEFFEEEALRGAFVPKPGGA</sequence>
<feature type="transmembrane region" description="Helical" evidence="1">
    <location>
        <begin position="118"/>
        <end position="138"/>
    </location>
</feature>
<proteinExistence type="predicted"/>
<dbReference type="InterPro" id="IPR046157">
    <property type="entry name" value="DUF6159"/>
</dbReference>
<organism evidence="3 4">
    <name type="scientific">Candidatus Thermofonsia Clade 1 bacterium</name>
    <dbReference type="NCBI Taxonomy" id="2364210"/>
    <lineage>
        <taxon>Bacteria</taxon>
        <taxon>Bacillati</taxon>
        <taxon>Chloroflexota</taxon>
        <taxon>Candidatus Thermofontia</taxon>
        <taxon>Candidatus Thermofonsia Clade 1</taxon>
    </lineage>
</organism>
<gene>
    <name evidence="2" type="ORF">CUN49_08850</name>
    <name evidence="3" type="ORF">CUN50_00625</name>
</gene>